<dbReference type="GO" id="GO:0005654">
    <property type="term" value="C:nucleoplasm"/>
    <property type="evidence" value="ECO:0007669"/>
    <property type="project" value="UniProtKB-ARBA"/>
</dbReference>
<evidence type="ECO:0000256" key="7">
    <source>
        <dbReference type="ARBA" id="ARBA00022448"/>
    </source>
</evidence>
<feature type="transmembrane region" description="Helical" evidence="22">
    <location>
        <begin position="413"/>
        <end position="431"/>
    </location>
</feature>
<dbReference type="InterPro" id="IPR044770">
    <property type="entry name" value="MFS_spinster-like"/>
</dbReference>
<dbReference type="Pfam" id="PF14413">
    <property type="entry name" value="Thg1C"/>
    <property type="match status" value="1"/>
</dbReference>
<keyword evidence="9 22" id="KW-0812">Transmembrane</keyword>
<reference evidence="25" key="1">
    <citation type="submission" date="2021-03" db="EMBL/GenBank/DDBJ databases">
        <authorList>
            <person name="Li Z."/>
            <person name="Yang C."/>
        </authorList>
    </citation>
    <scope>NUCLEOTIDE SEQUENCE</scope>
    <source>
        <strain evidence="25">Dzin_1.0</strain>
        <tissue evidence="25">Leaf</tissue>
    </source>
</reference>
<evidence type="ECO:0000256" key="2">
    <source>
        <dbReference type="ARBA" id="ARBA00002939"/>
    </source>
</evidence>
<feature type="transmembrane region" description="Helical" evidence="22">
    <location>
        <begin position="524"/>
        <end position="544"/>
    </location>
</feature>
<keyword evidence="17 22" id="KW-0472">Membrane</keyword>
<dbReference type="InterPro" id="IPR025845">
    <property type="entry name" value="Thg1_C_dom"/>
</dbReference>
<protein>
    <recommendedName>
        <fullName evidence="6">tRNA(His) guanylyltransferase</fullName>
        <ecNumber evidence="6">2.7.7.79</ecNumber>
    </recommendedName>
</protein>
<dbReference type="InterPro" id="IPR038469">
    <property type="entry name" value="tRNAHis_GuaTrfase_Thg1_sf"/>
</dbReference>
<keyword evidence="15 22" id="KW-1133">Transmembrane helix</keyword>
<evidence type="ECO:0000256" key="12">
    <source>
        <dbReference type="ARBA" id="ARBA00022723"/>
    </source>
</evidence>
<keyword evidence="16" id="KW-0342">GTP-binding</keyword>
<evidence type="ECO:0000256" key="18">
    <source>
        <dbReference type="ARBA" id="ARBA00023242"/>
    </source>
</evidence>
<dbReference type="InterPro" id="IPR007537">
    <property type="entry name" value="tRNAHis_GuaTrfase_Thg1"/>
</dbReference>
<evidence type="ECO:0000259" key="24">
    <source>
        <dbReference type="Pfam" id="PF14413"/>
    </source>
</evidence>
<keyword evidence="18" id="KW-0539">Nucleus</keyword>
<dbReference type="GO" id="GO:0005525">
    <property type="term" value="F:GTP binding"/>
    <property type="evidence" value="ECO:0007669"/>
    <property type="project" value="UniProtKB-KW"/>
</dbReference>
<dbReference type="Gene3D" id="1.20.1250.20">
    <property type="entry name" value="MFS general substrate transporter like domains"/>
    <property type="match status" value="1"/>
</dbReference>
<comment type="similarity">
    <text evidence="5">Belongs to the tRNA(His) guanylyltransferase family.</text>
</comment>
<comment type="similarity">
    <text evidence="19">Belongs to the major facilitator superfamily. Spinster (TC 2.A.1.49) family.</text>
</comment>
<dbReference type="Pfam" id="PF04446">
    <property type="entry name" value="Thg1"/>
    <property type="match status" value="1"/>
</dbReference>
<evidence type="ECO:0000256" key="14">
    <source>
        <dbReference type="ARBA" id="ARBA00022842"/>
    </source>
</evidence>
<dbReference type="Gene3D" id="3.30.70.3000">
    <property type="match status" value="1"/>
</dbReference>
<dbReference type="PANTHER" id="PTHR12729">
    <property type="entry name" value="TRNA(HIS) GUANYLYLTRANSFERASE-RELATED"/>
    <property type="match status" value="1"/>
</dbReference>
<feature type="domain" description="tRNAHis guanylyltransferase catalytic" evidence="23">
    <location>
        <begin position="6"/>
        <end position="135"/>
    </location>
</feature>
<gene>
    <name evidence="25" type="ORF">J5N97_022924</name>
</gene>
<dbReference type="Pfam" id="PF07690">
    <property type="entry name" value="MFS_1"/>
    <property type="match status" value="1"/>
</dbReference>
<evidence type="ECO:0000256" key="8">
    <source>
        <dbReference type="ARBA" id="ARBA00022679"/>
    </source>
</evidence>
<evidence type="ECO:0000256" key="10">
    <source>
        <dbReference type="ARBA" id="ARBA00022694"/>
    </source>
</evidence>
<dbReference type="PANTHER" id="PTHR12729:SF6">
    <property type="entry name" value="TRNA(HIS) GUANYLYLTRANSFERASE-RELATED"/>
    <property type="match status" value="1"/>
</dbReference>
<evidence type="ECO:0000256" key="22">
    <source>
        <dbReference type="SAM" id="Phobius"/>
    </source>
</evidence>
<evidence type="ECO:0000256" key="13">
    <source>
        <dbReference type="ARBA" id="ARBA00022741"/>
    </source>
</evidence>
<keyword evidence="11" id="KW-0548">Nucleotidyltransferase</keyword>
<dbReference type="EC" id="2.7.7.79" evidence="6"/>
<evidence type="ECO:0000256" key="9">
    <source>
        <dbReference type="ARBA" id="ARBA00022692"/>
    </source>
</evidence>
<feature type="transmembrane region" description="Helical" evidence="22">
    <location>
        <begin position="650"/>
        <end position="670"/>
    </location>
</feature>
<dbReference type="InterPro" id="IPR036259">
    <property type="entry name" value="MFS_trans_sf"/>
</dbReference>
<dbReference type="OrthoDB" id="6770063at2759"/>
<evidence type="ECO:0000313" key="25">
    <source>
        <dbReference type="EMBL" id="KAJ0970047.1"/>
    </source>
</evidence>
<dbReference type="SUPFAM" id="SSF103473">
    <property type="entry name" value="MFS general substrate transporter"/>
    <property type="match status" value="1"/>
</dbReference>
<evidence type="ECO:0000256" key="16">
    <source>
        <dbReference type="ARBA" id="ARBA00023134"/>
    </source>
</evidence>
<feature type="region of interest" description="Disordered" evidence="21">
    <location>
        <begin position="221"/>
        <end position="265"/>
    </location>
</feature>
<feature type="transmembrane region" description="Helical" evidence="22">
    <location>
        <begin position="556"/>
        <end position="576"/>
    </location>
</feature>
<evidence type="ECO:0000256" key="6">
    <source>
        <dbReference type="ARBA" id="ARBA00012511"/>
    </source>
</evidence>
<evidence type="ECO:0000256" key="15">
    <source>
        <dbReference type="ARBA" id="ARBA00022989"/>
    </source>
</evidence>
<feature type="region of interest" description="Disordered" evidence="21">
    <location>
        <begin position="683"/>
        <end position="707"/>
    </location>
</feature>
<name>A0A9D5CCI7_9LILI</name>
<dbReference type="GO" id="GO:0022857">
    <property type="term" value="F:transmembrane transporter activity"/>
    <property type="evidence" value="ECO:0007669"/>
    <property type="project" value="InterPro"/>
</dbReference>
<evidence type="ECO:0000256" key="5">
    <source>
        <dbReference type="ARBA" id="ARBA00010113"/>
    </source>
</evidence>
<sequence length="707" mass="78827">MANSKYEYVKKFEVDDKLPPHNWIVLRIDGCHFHRFSADHMFEKPNDENALNLMNICAVTMLEHFPDIVFAYGVSDEYSFILKETTEFYQRRASKILSLGVSYFTSVYVMKWKDFFPHKELREPPSFDGRVICYPRAKIVRDYLAWRQVDCHINNQYNTCFWMLVKSGKTEREAQESLKGTLAKDKNELLFQQFSVNYDKLPAMFRKGSCVYVDKVEETVKSDDSGNPVKRLRKKVTAGKKEEKEEASRDPKLSVSGDDAQPPAEKEMAISVGNDDAEVDREDNPSWFTPGRLLIIFCIINMLNYLDRGTIASNGVNGSRGTCKESGICTPGSGIQGDFKLTNFQDAKSHNPFRLIGVGLSVWTVAAAGCGCAIDFWSIAICRMFVGVGEASFISLAAPFIDDNAPPAKKTAWLAAFYMCIPTGIAVGYVYGGLVGSNLNWRYAFWLEAILMLPFAILGFVMKPLKLKGFASSQSKKLKDSEEIVVPKDQHVSGYIAYNFVIGAYSFWGPKAGYAIYHMSNADLMFGGITIICGIFGTLAGGLILDRIKSTISNAFKLLSVSTFLGAIFCLIAFWLKGLYGFIALFSVGELLIFATQAPVNYVCLHCVKPSLRPLSMAVSTVSIHIFGDVPSAPLVGVLQDHLNDWRKSALILTSILFVAAILWGIGIFLHSVDRFNEESTHGVPTVERANRRPLLDENTDASEESQ</sequence>
<dbReference type="GO" id="GO:0016020">
    <property type="term" value="C:membrane"/>
    <property type="evidence" value="ECO:0007669"/>
    <property type="project" value="UniProtKB-SubCell"/>
</dbReference>
<dbReference type="GO" id="GO:0008193">
    <property type="term" value="F:tRNA guanylyltransferase activity"/>
    <property type="evidence" value="ECO:0007669"/>
    <property type="project" value="UniProtKB-EC"/>
</dbReference>
<proteinExistence type="inferred from homology"/>
<comment type="caution">
    <text evidence="25">The sequence shown here is derived from an EMBL/GenBank/DDBJ whole genome shotgun (WGS) entry which is preliminary data.</text>
</comment>
<keyword evidence="10" id="KW-0819">tRNA processing</keyword>
<keyword evidence="12" id="KW-0479">Metal-binding</keyword>
<dbReference type="InterPro" id="IPR024956">
    <property type="entry name" value="tRNAHis_GuaTrfase_cat"/>
</dbReference>
<dbReference type="FunFam" id="3.30.70.3000:FF:000002">
    <property type="entry name" value="tRNA(His) guanylyltransferase 1"/>
    <property type="match status" value="1"/>
</dbReference>
<evidence type="ECO:0000256" key="19">
    <source>
        <dbReference type="ARBA" id="ARBA00024338"/>
    </source>
</evidence>
<organism evidence="25 26">
    <name type="scientific">Dioscorea zingiberensis</name>
    <dbReference type="NCBI Taxonomy" id="325984"/>
    <lineage>
        <taxon>Eukaryota</taxon>
        <taxon>Viridiplantae</taxon>
        <taxon>Streptophyta</taxon>
        <taxon>Embryophyta</taxon>
        <taxon>Tracheophyta</taxon>
        <taxon>Spermatophyta</taxon>
        <taxon>Magnoliopsida</taxon>
        <taxon>Liliopsida</taxon>
        <taxon>Dioscoreales</taxon>
        <taxon>Dioscoreaceae</taxon>
        <taxon>Dioscorea</taxon>
    </lineage>
</organism>
<comment type="function">
    <text evidence="2">Adds a GMP to the 5'-end of tRNA(His) after transcription and RNase P cleavage.</text>
</comment>
<evidence type="ECO:0000256" key="4">
    <source>
        <dbReference type="ARBA" id="ARBA00004141"/>
    </source>
</evidence>
<keyword evidence="13" id="KW-0547">Nucleotide-binding</keyword>
<dbReference type="InterPro" id="IPR011701">
    <property type="entry name" value="MFS"/>
</dbReference>
<feature type="transmembrane region" description="Helical" evidence="22">
    <location>
        <begin position="582"/>
        <end position="605"/>
    </location>
</feature>
<keyword evidence="8" id="KW-0808">Transferase</keyword>
<evidence type="ECO:0000259" key="23">
    <source>
        <dbReference type="Pfam" id="PF04446"/>
    </source>
</evidence>
<dbReference type="GO" id="GO:0006400">
    <property type="term" value="P:tRNA modification"/>
    <property type="evidence" value="ECO:0007669"/>
    <property type="project" value="InterPro"/>
</dbReference>
<reference evidence="25" key="2">
    <citation type="journal article" date="2022" name="Hortic Res">
        <title>The genome of Dioscorea zingiberensis sheds light on the biosynthesis, origin and evolution of the medicinally important diosgenin saponins.</title>
        <authorList>
            <person name="Li Y."/>
            <person name="Tan C."/>
            <person name="Li Z."/>
            <person name="Guo J."/>
            <person name="Li S."/>
            <person name="Chen X."/>
            <person name="Wang C."/>
            <person name="Dai X."/>
            <person name="Yang H."/>
            <person name="Song W."/>
            <person name="Hou L."/>
            <person name="Xu J."/>
            <person name="Tong Z."/>
            <person name="Xu A."/>
            <person name="Yuan X."/>
            <person name="Wang W."/>
            <person name="Yang Q."/>
            <person name="Chen L."/>
            <person name="Sun Z."/>
            <person name="Wang K."/>
            <person name="Pan B."/>
            <person name="Chen J."/>
            <person name="Bao Y."/>
            <person name="Liu F."/>
            <person name="Qi X."/>
            <person name="Gang D.R."/>
            <person name="Wen J."/>
            <person name="Li J."/>
        </authorList>
    </citation>
    <scope>NUCLEOTIDE SEQUENCE</scope>
    <source>
        <strain evidence="25">Dzin_1.0</strain>
    </source>
</reference>
<evidence type="ECO:0000256" key="1">
    <source>
        <dbReference type="ARBA" id="ARBA00001946"/>
    </source>
</evidence>
<feature type="domain" description="Thg1 C-terminal" evidence="24">
    <location>
        <begin position="139"/>
        <end position="244"/>
    </location>
</feature>
<dbReference type="CDD" id="cd17328">
    <property type="entry name" value="MFS_spinster_like"/>
    <property type="match status" value="1"/>
</dbReference>
<keyword evidence="26" id="KW-1185">Reference proteome</keyword>
<evidence type="ECO:0000256" key="11">
    <source>
        <dbReference type="ARBA" id="ARBA00022695"/>
    </source>
</evidence>
<dbReference type="AlphaFoldDB" id="A0A9D5CCI7"/>
<feature type="compositionally biased region" description="Basic and acidic residues" evidence="21">
    <location>
        <begin position="239"/>
        <end position="252"/>
    </location>
</feature>
<dbReference type="GO" id="GO:0000287">
    <property type="term" value="F:magnesium ion binding"/>
    <property type="evidence" value="ECO:0007669"/>
    <property type="project" value="InterPro"/>
</dbReference>
<comment type="catalytic activity">
    <reaction evidence="20">
        <text>a 5'-end ribonucleotide-tRNA(His) + GTP + ATP + H2O = a 5'-end phospho-guanosine-ribonucleotide-tRNA(His) + AMP + 2 diphosphate + H(+)</text>
        <dbReference type="Rhea" id="RHEA:54564"/>
        <dbReference type="Rhea" id="RHEA-COMP:14193"/>
        <dbReference type="Rhea" id="RHEA-COMP:14917"/>
        <dbReference type="ChEBI" id="CHEBI:15377"/>
        <dbReference type="ChEBI" id="CHEBI:15378"/>
        <dbReference type="ChEBI" id="CHEBI:30616"/>
        <dbReference type="ChEBI" id="CHEBI:33019"/>
        <dbReference type="ChEBI" id="CHEBI:37565"/>
        <dbReference type="ChEBI" id="CHEBI:138282"/>
        <dbReference type="ChEBI" id="CHEBI:141847"/>
        <dbReference type="ChEBI" id="CHEBI:456215"/>
        <dbReference type="EC" id="2.7.7.79"/>
    </reaction>
</comment>
<dbReference type="Proteomes" id="UP001085076">
    <property type="component" value="Miscellaneous, Linkage group lg06"/>
</dbReference>
<accession>A0A9D5CCI7</accession>
<evidence type="ECO:0000313" key="26">
    <source>
        <dbReference type="Proteomes" id="UP001085076"/>
    </source>
</evidence>
<feature type="transmembrane region" description="Helical" evidence="22">
    <location>
        <begin position="443"/>
        <end position="462"/>
    </location>
</feature>
<dbReference type="EMBL" id="JAGGNH010000006">
    <property type="protein sequence ID" value="KAJ0970047.1"/>
    <property type="molecule type" value="Genomic_DNA"/>
</dbReference>
<comment type="cofactor">
    <cofactor evidence="1">
        <name>Mg(2+)</name>
        <dbReference type="ChEBI" id="CHEBI:18420"/>
    </cofactor>
</comment>
<feature type="compositionally biased region" description="Acidic residues" evidence="21">
    <location>
        <begin position="698"/>
        <end position="707"/>
    </location>
</feature>
<comment type="subcellular location">
    <subcellularLocation>
        <location evidence="4">Membrane</location>
        <topology evidence="4">Multi-pass membrane protein</topology>
    </subcellularLocation>
    <subcellularLocation>
        <location evidence="3">Nucleus</location>
    </subcellularLocation>
</comment>
<evidence type="ECO:0000256" key="20">
    <source>
        <dbReference type="ARBA" id="ARBA00047281"/>
    </source>
</evidence>
<evidence type="ECO:0000256" key="17">
    <source>
        <dbReference type="ARBA" id="ARBA00023136"/>
    </source>
</evidence>
<feature type="transmembrane region" description="Helical" evidence="22">
    <location>
        <begin position="381"/>
        <end position="401"/>
    </location>
</feature>
<feature type="transmembrane region" description="Helical" evidence="22">
    <location>
        <begin position="353"/>
        <end position="374"/>
    </location>
</feature>
<evidence type="ECO:0000256" key="21">
    <source>
        <dbReference type="SAM" id="MobiDB-lite"/>
    </source>
</evidence>
<keyword evidence="14" id="KW-0460">Magnesium</keyword>
<keyword evidence="7" id="KW-0813">Transport</keyword>
<evidence type="ECO:0000256" key="3">
    <source>
        <dbReference type="ARBA" id="ARBA00004123"/>
    </source>
</evidence>